<protein>
    <submittedName>
        <fullName evidence="1">Uncharacterized protein</fullName>
    </submittedName>
</protein>
<proteinExistence type="predicted"/>
<evidence type="ECO:0000313" key="2">
    <source>
        <dbReference type="Proteomes" id="UP000181790"/>
    </source>
</evidence>
<gene>
    <name evidence="1" type="ORF">BLX24_20900</name>
</gene>
<sequence length="82" mass="9359">MLAKGNELIAQAENYLQHNGTAYSLDEWITIKEYARRFDLKSTNIVSNWISRGIIPAQNIIEIPELNDLKLIKAVPYPSETL</sequence>
<dbReference type="AlphaFoldDB" id="A0A1S2VES9"/>
<reference evidence="1 2" key="1">
    <citation type="submission" date="2016-10" db="EMBL/GenBank/DDBJ databases">
        <title>Arsenicibacter rosenii gen. nov., sp. nov., an efficient arsenic-methylating bacterium isolated from an arsenic-contaminated paddy soil.</title>
        <authorList>
            <person name="Huang K."/>
        </authorList>
    </citation>
    <scope>NUCLEOTIDE SEQUENCE [LARGE SCALE GENOMIC DNA]</scope>
    <source>
        <strain evidence="1 2">SM-1</strain>
    </source>
</reference>
<accession>A0A1S2VES9</accession>
<dbReference type="Proteomes" id="UP000181790">
    <property type="component" value="Unassembled WGS sequence"/>
</dbReference>
<evidence type="ECO:0000313" key="1">
    <source>
        <dbReference type="EMBL" id="OIN57219.1"/>
    </source>
</evidence>
<name>A0A1S2VES9_9BACT</name>
<organism evidence="1 2">
    <name type="scientific">Arsenicibacter rosenii</name>
    <dbReference type="NCBI Taxonomy" id="1750698"/>
    <lineage>
        <taxon>Bacteria</taxon>
        <taxon>Pseudomonadati</taxon>
        <taxon>Bacteroidota</taxon>
        <taxon>Cytophagia</taxon>
        <taxon>Cytophagales</taxon>
        <taxon>Spirosomataceae</taxon>
        <taxon>Arsenicibacter</taxon>
    </lineage>
</organism>
<comment type="caution">
    <text evidence="1">The sequence shown here is derived from an EMBL/GenBank/DDBJ whole genome shotgun (WGS) entry which is preliminary data.</text>
</comment>
<dbReference type="EMBL" id="MORL01000014">
    <property type="protein sequence ID" value="OIN57219.1"/>
    <property type="molecule type" value="Genomic_DNA"/>
</dbReference>
<keyword evidence="2" id="KW-1185">Reference proteome</keyword>